<dbReference type="PRINTS" id="PR01490">
    <property type="entry name" value="RTXTOXIND"/>
</dbReference>
<keyword evidence="13" id="KW-0614">Plasmid</keyword>
<evidence type="ECO:0000256" key="2">
    <source>
        <dbReference type="ARBA" id="ARBA00009477"/>
    </source>
</evidence>
<dbReference type="InterPro" id="IPR058781">
    <property type="entry name" value="HH_AprE-like"/>
</dbReference>
<dbReference type="Pfam" id="PF26002">
    <property type="entry name" value="Beta-barrel_AprE"/>
    <property type="match status" value="1"/>
</dbReference>
<dbReference type="EMBL" id="CP042263">
    <property type="protein sequence ID" value="QDY70784.1"/>
    <property type="molecule type" value="Genomic_DNA"/>
</dbReference>
<accession>A0A5B8IYI2</accession>
<dbReference type="Proteomes" id="UP000318483">
    <property type="component" value="Plasmid unnamed2"/>
</dbReference>
<name>A0A5B8IYI2_9RHOB</name>
<dbReference type="AlphaFoldDB" id="A0A5B8IYI2"/>
<evidence type="ECO:0000256" key="3">
    <source>
        <dbReference type="ARBA" id="ARBA00022448"/>
    </source>
</evidence>
<keyword evidence="4 9" id="KW-1003">Cell membrane</keyword>
<dbReference type="InterPro" id="IPR050739">
    <property type="entry name" value="MFP"/>
</dbReference>
<dbReference type="GO" id="GO:0015031">
    <property type="term" value="P:protein transport"/>
    <property type="evidence" value="ECO:0007669"/>
    <property type="project" value="InterPro"/>
</dbReference>
<dbReference type="GO" id="GO:0005886">
    <property type="term" value="C:plasma membrane"/>
    <property type="evidence" value="ECO:0007669"/>
    <property type="project" value="UniProtKB-SubCell"/>
</dbReference>
<geneLocation type="plasmid" evidence="13 14">
    <name>unnamed2</name>
</geneLocation>
<feature type="coiled-coil region" evidence="10">
    <location>
        <begin position="160"/>
        <end position="187"/>
    </location>
</feature>
<organism evidence="13 14">
    <name type="scientific">Qingshengfaniella alkalisoli</name>
    <dbReference type="NCBI Taxonomy" id="2599296"/>
    <lineage>
        <taxon>Bacteria</taxon>
        <taxon>Pseudomonadati</taxon>
        <taxon>Pseudomonadota</taxon>
        <taxon>Alphaproteobacteria</taxon>
        <taxon>Rhodobacterales</taxon>
        <taxon>Paracoccaceae</taxon>
        <taxon>Qingshengfaniella</taxon>
    </lineage>
</organism>
<evidence type="ECO:0000256" key="6">
    <source>
        <dbReference type="ARBA" id="ARBA00022692"/>
    </source>
</evidence>
<keyword evidence="8 9" id="KW-0472">Membrane</keyword>
<evidence type="ECO:0000259" key="12">
    <source>
        <dbReference type="Pfam" id="PF26002"/>
    </source>
</evidence>
<keyword evidence="5 9" id="KW-0997">Cell inner membrane</keyword>
<dbReference type="RefSeq" id="WP_146366200.1">
    <property type="nucleotide sequence ID" value="NZ_CP042263.1"/>
</dbReference>
<feature type="domain" description="AprE-like beta-barrel" evidence="12">
    <location>
        <begin position="331"/>
        <end position="422"/>
    </location>
</feature>
<feature type="domain" description="AprE-like long alpha-helical hairpin" evidence="11">
    <location>
        <begin position="99"/>
        <end position="288"/>
    </location>
</feature>
<evidence type="ECO:0000256" key="9">
    <source>
        <dbReference type="RuleBase" id="RU365093"/>
    </source>
</evidence>
<gene>
    <name evidence="13" type="ORF">FPZ52_13805</name>
</gene>
<keyword evidence="6 9" id="KW-0812">Transmembrane</keyword>
<comment type="similarity">
    <text evidence="2 9">Belongs to the membrane fusion protein (MFP) (TC 8.A.1) family.</text>
</comment>
<evidence type="ECO:0000259" key="11">
    <source>
        <dbReference type="Pfam" id="PF25994"/>
    </source>
</evidence>
<dbReference type="InterPro" id="IPR010129">
    <property type="entry name" value="T1SS_HlyD"/>
</dbReference>
<comment type="subcellular location">
    <subcellularLocation>
        <location evidence="1 9">Cell inner membrane</location>
        <topology evidence="1 9">Single-pass membrane protein</topology>
    </subcellularLocation>
</comment>
<keyword evidence="14" id="KW-1185">Reference proteome</keyword>
<dbReference type="Gene3D" id="2.40.30.170">
    <property type="match status" value="1"/>
</dbReference>
<sequence>MTPATIHPDQTWYAEVPRSVRRQAIIGLVLMATAFGGFAAWAFGAPLAAAVIAQGSFVATGRNKIIQHLEGGIINRIYVTEGQSVAIGEPLLSLDETAAQASERELHLRRMRLTATAERLLAEYHEDPKLIFSENLRAAEDDPEIATILDSQRLAYDVSRQSLLNDIALLERNIEALKVREKGYEAQLEYLQLRADILSEEFDDKTILFEKSLVQKSELNAVRRVQAEADGQLARLEAEVAEIQQILLKYESEIDQARATYRQTALDELNPIQADLESITEQARKAANVLDRSVIRSPVAGTVVRLYYHTSGGVIETGKPIAEILPADAPLIIETQIPRNDIDSVKIGQTATVRLIALNQRTTPVLEGEVFYVSADSLHEAERGSAQEIYIARVTLSRDELARIPGFAATPGMPVEIMIQTQSRTFASYLAKPILDSMSRSFREQ</sequence>
<evidence type="ECO:0000313" key="14">
    <source>
        <dbReference type="Proteomes" id="UP000318483"/>
    </source>
</evidence>
<feature type="transmembrane region" description="Helical" evidence="9">
    <location>
        <begin position="24"/>
        <end position="44"/>
    </location>
</feature>
<reference evidence="13 14" key="1">
    <citation type="submission" date="2019-07" db="EMBL/GenBank/DDBJ databases">
        <title>Litoreibacter alkalisoli sp. nov., isolated from saline-alkaline soil.</title>
        <authorList>
            <person name="Wang S."/>
            <person name="Xu L."/>
            <person name="Xing Y.-T."/>
            <person name="Sun J.-Q."/>
        </authorList>
    </citation>
    <scope>NUCLEOTIDE SEQUENCE [LARGE SCALE GENOMIC DNA]</scope>
    <source>
        <strain evidence="13 14">LN3S51</strain>
        <plasmid evidence="13 14">unnamed2</plasmid>
    </source>
</reference>
<evidence type="ECO:0000256" key="7">
    <source>
        <dbReference type="ARBA" id="ARBA00022989"/>
    </source>
</evidence>
<dbReference type="NCBIfam" id="TIGR01843">
    <property type="entry name" value="type_I_hlyD"/>
    <property type="match status" value="1"/>
</dbReference>
<dbReference type="KEGG" id="lit:FPZ52_13805"/>
<proteinExistence type="inferred from homology"/>
<dbReference type="InterPro" id="IPR058982">
    <property type="entry name" value="Beta-barrel_AprE"/>
</dbReference>
<evidence type="ECO:0000256" key="5">
    <source>
        <dbReference type="ARBA" id="ARBA00022519"/>
    </source>
</evidence>
<evidence type="ECO:0000313" key="13">
    <source>
        <dbReference type="EMBL" id="QDY70784.1"/>
    </source>
</evidence>
<evidence type="ECO:0000256" key="4">
    <source>
        <dbReference type="ARBA" id="ARBA00022475"/>
    </source>
</evidence>
<protein>
    <recommendedName>
        <fullName evidence="9">Membrane fusion protein (MFP) family protein</fullName>
    </recommendedName>
</protein>
<evidence type="ECO:0000256" key="8">
    <source>
        <dbReference type="ARBA" id="ARBA00023136"/>
    </source>
</evidence>
<evidence type="ECO:0000256" key="1">
    <source>
        <dbReference type="ARBA" id="ARBA00004377"/>
    </source>
</evidence>
<evidence type="ECO:0000256" key="10">
    <source>
        <dbReference type="SAM" id="Coils"/>
    </source>
</evidence>
<dbReference type="OrthoDB" id="9810980at2"/>
<keyword evidence="3 9" id="KW-0813">Transport</keyword>
<dbReference type="Pfam" id="PF25994">
    <property type="entry name" value="HH_AprE"/>
    <property type="match status" value="1"/>
</dbReference>
<dbReference type="PANTHER" id="PTHR30386">
    <property type="entry name" value="MEMBRANE FUSION SUBUNIT OF EMRAB-TOLC MULTIDRUG EFFLUX PUMP"/>
    <property type="match status" value="1"/>
</dbReference>
<dbReference type="PANTHER" id="PTHR30386:SF17">
    <property type="entry name" value="ALKALINE PROTEASE SECRETION PROTEIN APRE"/>
    <property type="match status" value="1"/>
</dbReference>
<feature type="coiled-coil region" evidence="10">
    <location>
        <begin position="219"/>
        <end position="260"/>
    </location>
</feature>
<keyword evidence="7 9" id="KW-1133">Transmembrane helix</keyword>
<keyword evidence="10" id="KW-0175">Coiled coil</keyword>